<keyword evidence="3" id="KW-1185">Reference proteome</keyword>
<dbReference type="Gene3D" id="2.60.270.50">
    <property type="match status" value="1"/>
</dbReference>
<keyword evidence="1" id="KW-1133">Transmembrane helix</keyword>
<name>A0A8H4LMK4_9HYPO</name>
<protein>
    <submittedName>
        <fullName evidence="2">Uncharacterized protein</fullName>
    </submittedName>
</protein>
<feature type="transmembrane region" description="Helical" evidence="1">
    <location>
        <begin position="532"/>
        <end position="554"/>
    </location>
</feature>
<dbReference type="AlphaFoldDB" id="A0A8H4LMK4"/>
<evidence type="ECO:0000313" key="3">
    <source>
        <dbReference type="Proteomes" id="UP000554235"/>
    </source>
</evidence>
<keyword evidence="1" id="KW-0812">Transmembrane</keyword>
<reference evidence="2 3" key="1">
    <citation type="submission" date="2020-01" db="EMBL/GenBank/DDBJ databases">
        <title>Identification and distribution of gene clusters putatively required for synthesis of sphingolipid metabolism inhibitors in phylogenetically diverse species of the filamentous fungus Fusarium.</title>
        <authorList>
            <person name="Kim H.-S."/>
            <person name="Busman M."/>
            <person name="Brown D.W."/>
            <person name="Divon H."/>
            <person name="Uhlig S."/>
            <person name="Proctor R.H."/>
        </authorList>
    </citation>
    <scope>NUCLEOTIDE SEQUENCE [LARGE SCALE GENOMIC DNA]</scope>
    <source>
        <strain evidence="2 3">NRRL 20459</strain>
    </source>
</reference>
<evidence type="ECO:0000256" key="1">
    <source>
        <dbReference type="SAM" id="Phobius"/>
    </source>
</evidence>
<feature type="non-terminal residue" evidence="2">
    <location>
        <position position="555"/>
    </location>
</feature>
<feature type="non-terminal residue" evidence="2">
    <location>
        <position position="1"/>
    </location>
</feature>
<gene>
    <name evidence="2" type="ORF">FALBO_1787</name>
</gene>
<keyword evidence="1" id="KW-0472">Membrane</keyword>
<comment type="caution">
    <text evidence="2">The sequence shown here is derived from an EMBL/GenBank/DDBJ whole genome shotgun (WGS) entry which is preliminary data.</text>
</comment>
<dbReference type="EMBL" id="JAADYS010000226">
    <property type="protein sequence ID" value="KAF4471305.1"/>
    <property type="molecule type" value="Genomic_DNA"/>
</dbReference>
<dbReference type="Proteomes" id="UP000554235">
    <property type="component" value="Unassembled WGS sequence"/>
</dbReference>
<dbReference type="OrthoDB" id="5423490at2759"/>
<proteinExistence type="predicted"/>
<accession>A0A8H4LMK4</accession>
<sequence>VDFGLLDSKAILGTWAKGSPLNTVEAGSEAVIQLNDNRGFSGSQGEVTYELYHPKQPKTPLTFKLEFCDPYGRWNDNYLKARSNNPRLVSCHVLNYHPTGHPFTAHVEIHLADSAVATSMDTDLQPVEDVEPQADVPSAVANGKLRAAYEIGFDGGFGFVHKSPVHEDMAICAFIASDLHFPKGTTYNNLDRKQWEFIRGLVWSDDPSCLLFKNSAESNSEFELGDKFGFDFMWGSPNCMTQRSHFGNLQFLHSMASGHGEDPAITKGRALAWLEVMYKLAIGQINENDRLGKSFPKDFHASSEPRGSSSLRDLLLGNTTAYRRADISRRALGSCLHLIQDSYAVGHTLRRLRNPEDLDRRDDEAFVRFKPGKHAQLGPIITFHTYAGQSKRHGHYDESSETRDPRRSETFNHIIGARDAIDKSTELMNFYASNTKWEDGVASFLADKVLALDKHPTLSNADVDERFALPETSGTESLVSSVYDNADEEWRAGLERKLALLEGGLAQSERTSEAVPSTLQRVTRALEPALKWILAIFAIALASFLTQAVARAFLY</sequence>
<organism evidence="2 3">
    <name type="scientific">Fusarium albosuccineum</name>
    <dbReference type="NCBI Taxonomy" id="1237068"/>
    <lineage>
        <taxon>Eukaryota</taxon>
        <taxon>Fungi</taxon>
        <taxon>Dikarya</taxon>
        <taxon>Ascomycota</taxon>
        <taxon>Pezizomycotina</taxon>
        <taxon>Sordariomycetes</taxon>
        <taxon>Hypocreomycetidae</taxon>
        <taxon>Hypocreales</taxon>
        <taxon>Nectriaceae</taxon>
        <taxon>Fusarium</taxon>
        <taxon>Fusarium decemcellulare species complex</taxon>
    </lineage>
</organism>
<evidence type="ECO:0000313" key="2">
    <source>
        <dbReference type="EMBL" id="KAF4471305.1"/>
    </source>
</evidence>